<name>A0ABV8V2N5_9GAMM</name>
<evidence type="ECO:0000313" key="2">
    <source>
        <dbReference type="Proteomes" id="UP001595840"/>
    </source>
</evidence>
<accession>A0ABV8V2N5</accession>
<comment type="caution">
    <text evidence="1">The sequence shown here is derived from an EMBL/GenBank/DDBJ whole genome shotgun (WGS) entry which is preliminary data.</text>
</comment>
<dbReference type="Proteomes" id="UP001595840">
    <property type="component" value="Unassembled WGS sequence"/>
</dbReference>
<dbReference type="Gene3D" id="3.40.50.150">
    <property type="entry name" value="Vaccinia Virus protein VP39"/>
    <property type="match status" value="1"/>
</dbReference>
<organism evidence="1 2">
    <name type="scientific">Simiduia curdlanivorans</name>
    <dbReference type="NCBI Taxonomy" id="1492769"/>
    <lineage>
        <taxon>Bacteria</taxon>
        <taxon>Pseudomonadati</taxon>
        <taxon>Pseudomonadota</taxon>
        <taxon>Gammaproteobacteria</taxon>
        <taxon>Cellvibrionales</taxon>
        <taxon>Cellvibrionaceae</taxon>
        <taxon>Simiduia</taxon>
    </lineage>
</organism>
<dbReference type="SUPFAM" id="SSF53335">
    <property type="entry name" value="S-adenosyl-L-methionine-dependent methyltransferases"/>
    <property type="match status" value="1"/>
</dbReference>
<sequence>MPKAHALLNIQLGKLPMSALFEEIDSQPSPLGEISLRRRVIPMLGEEPIYEVKLGEEYLMSSMFVAAEEALSTLGLAAVDGDELAVVVGGLGLGYTAVAALRDTRVAELLVVDALETVIQWHQQEKVPLGKILNADARSRYIHGSFFDLAMGQPTGFDPAQANRRFDAILLDIDHSPSEFLNDSNQDFYTEAQLRLMKQQLRSGGVFSMWSQNLPDPQFMALLASVFDDVSSHIISFYNPFQNNESTNSVYVCK</sequence>
<protein>
    <submittedName>
        <fullName evidence="1">Spermidine synthase</fullName>
    </submittedName>
</protein>
<gene>
    <name evidence="1" type="ORF">ACFOX3_07545</name>
</gene>
<evidence type="ECO:0000313" key="1">
    <source>
        <dbReference type="EMBL" id="MFC4362149.1"/>
    </source>
</evidence>
<reference evidence="2" key="1">
    <citation type="journal article" date="2019" name="Int. J. Syst. Evol. Microbiol.">
        <title>The Global Catalogue of Microorganisms (GCM) 10K type strain sequencing project: providing services to taxonomists for standard genome sequencing and annotation.</title>
        <authorList>
            <consortium name="The Broad Institute Genomics Platform"/>
            <consortium name="The Broad Institute Genome Sequencing Center for Infectious Disease"/>
            <person name="Wu L."/>
            <person name="Ma J."/>
        </authorList>
    </citation>
    <scope>NUCLEOTIDE SEQUENCE [LARGE SCALE GENOMIC DNA]</scope>
    <source>
        <strain evidence="2">CECT 8570</strain>
    </source>
</reference>
<dbReference type="RefSeq" id="WP_380736142.1">
    <property type="nucleotide sequence ID" value="NZ_JBHSCX010000005.1"/>
</dbReference>
<dbReference type="EMBL" id="JBHSCX010000005">
    <property type="protein sequence ID" value="MFC4362149.1"/>
    <property type="molecule type" value="Genomic_DNA"/>
</dbReference>
<dbReference type="InterPro" id="IPR029063">
    <property type="entry name" value="SAM-dependent_MTases_sf"/>
</dbReference>
<proteinExistence type="predicted"/>
<keyword evidence="2" id="KW-1185">Reference proteome</keyword>